<feature type="compositionally biased region" description="Acidic residues" evidence="2">
    <location>
        <begin position="441"/>
        <end position="454"/>
    </location>
</feature>
<dbReference type="AlphaFoldDB" id="A0A158QMX2"/>
<dbReference type="Proteomes" id="UP000268014">
    <property type="component" value="Unassembled WGS sequence"/>
</dbReference>
<evidence type="ECO:0000313" key="3">
    <source>
        <dbReference type="EMBL" id="VDO37346.1"/>
    </source>
</evidence>
<dbReference type="InterPro" id="IPR029063">
    <property type="entry name" value="SAM-dependent_MTases_sf"/>
</dbReference>
<reference evidence="5" key="1">
    <citation type="submission" date="2016-04" db="UniProtKB">
        <authorList>
            <consortium name="WormBaseParasite"/>
        </authorList>
    </citation>
    <scope>IDENTIFICATION</scope>
</reference>
<accession>A0A158QMX2</accession>
<name>A0A158QMX2_HAEPC</name>
<evidence type="ECO:0000256" key="2">
    <source>
        <dbReference type="SAM" id="MobiDB-lite"/>
    </source>
</evidence>
<sequence>MGVAASKDNDDLTDNLVKHGQIVSKEVELVFRLVDRGRFFPIDYVDEAYRDNPFKVPAEATGEWTPGKLHISAPSMYATVLEKLDLKPGHAFLNVGSGTGWLSTAAGFLIGGSGINHGVEIHENLIKFAEEKLAETIERPEVCAFPWTKPAFFHGNGLAQEMSQTAHLYDRVYCGAAVSDEDTVNRLIKLLEIGGKLIVPIRNSLMAYTRTGENTFSSQVLMACQFADLLPPKEEDRRDCLPCLVRPPSLADLCRDVIRASLRKNVLKECPVFMRSIVDESVPSGPDNSSQADGDGEMGNGQNHEELNIIRHPIRVELFRNLGAARIRLEGHDRARREQRGRDVMMRDIVTVQLQDGERANGPGHGDTDRDFDFGAGMFVFADEGPPADDEELDDDDRMGLHWLNAILGFEREARGLRDREPDGDRERSASLSDDSSSDTSVDEGAADGTEEPVAEASSEMPEEKNNSSNEVNGSSQDNEGNTSNEVTSMVTDSADVKAEDVQPDPEESNNGHPHEESESNGHPHQEESENNGHDEQQGEPEPEPEPNADEDANGEDRNWESFPRDVMDLREFLASNRNNRGRADRNNRNNNDASGSNSTRRPRPSVSRRSAKRARIADGDNNDDEISRVVPGYVPYDKYVHLKMNVDEVEKQAEEERDKQHASLKNFGEAFNEAMWKLPLPKHLIKYIALHSIAPMFATDQTCRWR</sequence>
<proteinExistence type="inferred from homology"/>
<feature type="compositionally biased region" description="Low complexity" evidence="2">
    <location>
        <begin position="589"/>
        <end position="609"/>
    </location>
</feature>
<evidence type="ECO:0000313" key="4">
    <source>
        <dbReference type="Proteomes" id="UP000268014"/>
    </source>
</evidence>
<dbReference type="OrthoDB" id="10257972at2759"/>
<evidence type="ECO:0000256" key="1">
    <source>
        <dbReference type="ARBA" id="ARBA00005369"/>
    </source>
</evidence>
<dbReference type="SUPFAM" id="SSF53335">
    <property type="entry name" value="S-adenosyl-L-methionine-dependent methyltransferases"/>
    <property type="match status" value="1"/>
</dbReference>
<dbReference type="CDD" id="cd02440">
    <property type="entry name" value="AdoMet_MTases"/>
    <property type="match status" value="1"/>
</dbReference>
<dbReference type="GO" id="GO:0005737">
    <property type="term" value="C:cytoplasm"/>
    <property type="evidence" value="ECO:0007669"/>
    <property type="project" value="TreeGrafter"/>
</dbReference>
<feature type="compositionally biased region" description="Acidic residues" evidence="2">
    <location>
        <begin position="538"/>
        <end position="554"/>
    </location>
</feature>
<gene>
    <name evidence="3" type="ORF">HPLM_LOCUS9394</name>
</gene>
<keyword evidence="4" id="KW-1185">Reference proteome</keyword>
<feature type="compositionally biased region" description="Basic and acidic residues" evidence="2">
    <location>
        <begin position="555"/>
        <end position="572"/>
    </location>
</feature>
<feature type="compositionally biased region" description="Basic and acidic residues" evidence="2">
    <location>
        <begin position="513"/>
        <end position="537"/>
    </location>
</feature>
<dbReference type="GO" id="GO:0004719">
    <property type="term" value="F:protein-L-isoaspartate (D-aspartate) O-methyltransferase activity"/>
    <property type="evidence" value="ECO:0007669"/>
    <property type="project" value="InterPro"/>
</dbReference>
<comment type="similarity">
    <text evidence="1">Belongs to the methyltransferase superfamily. L-isoaspartyl/D-aspartyl protein methyltransferase family.</text>
</comment>
<dbReference type="PANTHER" id="PTHR11579">
    <property type="entry name" value="PROTEIN-L-ISOASPARTATE O-METHYLTRANSFERASE"/>
    <property type="match status" value="1"/>
</dbReference>
<dbReference type="EMBL" id="UZAF01017052">
    <property type="protein sequence ID" value="VDO37346.1"/>
    <property type="molecule type" value="Genomic_DNA"/>
</dbReference>
<reference evidence="3 4" key="2">
    <citation type="submission" date="2018-11" db="EMBL/GenBank/DDBJ databases">
        <authorList>
            <consortium name="Pathogen Informatics"/>
        </authorList>
    </citation>
    <scope>NUCLEOTIDE SEQUENCE [LARGE SCALE GENOMIC DNA]</scope>
    <source>
        <strain evidence="3 4">MHpl1</strain>
    </source>
</reference>
<dbReference type="InterPro" id="IPR000682">
    <property type="entry name" value="PCMT"/>
</dbReference>
<feature type="compositionally biased region" description="Polar residues" evidence="2">
    <location>
        <begin position="467"/>
        <end position="492"/>
    </location>
</feature>
<dbReference type="Pfam" id="PF01135">
    <property type="entry name" value="PCMT"/>
    <property type="match status" value="1"/>
</dbReference>
<dbReference type="WBParaSite" id="HPLM_0000940201-mRNA-1">
    <property type="protein sequence ID" value="HPLM_0000940201-mRNA-1"/>
    <property type="gene ID" value="HPLM_0000940201"/>
</dbReference>
<dbReference type="STRING" id="6290.A0A158QMX2"/>
<feature type="region of interest" description="Disordered" evidence="2">
    <location>
        <begin position="415"/>
        <end position="629"/>
    </location>
</feature>
<protein>
    <submittedName>
        <fullName evidence="5">Protein-L-isoaspartate(D-aspartate) O-methyltransferase</fullName>
    </submittedName>
</protein>
<evidence type="ECO:0000313" key="5">
    <source>
        <dbReference type="WBParaSite" id="HPLM_0000940201-mRNA-1"/>
    </source>
</evidence>
<feature type="compositionally biased region" description="Basic and acidic residues" evidence="2">
    <location>
        <begin position="415"/>
        <end position="429"/>
    </location>
</feature>
<feature type="region of interest" description="Disordered" evidence="2">
    <location>
        <begin position="279"/>
        <end position="303"/>
    </location>
</feature>
<organism evidence="5">
    <name type="scientific">Haemonchus placei</name>
    <name type="common">Barber's pole worm</name>
    <dbReference type="NCBI Taxonomy" id="6290"/>
    <lineage>
        <taxon>Eukaryota</taxon>
        <taxon>Metazoa</taxon>
        <taxon>Ecdysozoa</taxon>
        <taxon>Nematoda</taxon>
        <taxon>Chromadorea</taxon>
        <taxon>Rhabditida</taxon>
        <taxon>Rhabditina</taxon>
        <taxon>Rhabditomorpha</taxon>
        <taxon>Strongyloidea</taxon>
        <taxon>Trichostrongylidae</taxon>
        <taxon>Haemonchus</taxon>
    </lineage>
</organism>
<dbReference type="PANTHER" id="PTHR11579:SF9">
    <property type="entry name" value="PROTEIN-L-ISOASPARTATE O-METHYLTRANSFERASE"/>
    <property type="match status" value="1"/>
</dbReference>
<dbReference type="Gene3D" id="3.40.50.150">
    <property type="entry name" value="Vaccinia Virus protein VP39"/>
    <property type="match status" value="1"/>
</dbReference>
<dbReference type="OMA" id="IERPEVC"/>
<feature type="compositionally biased region" description="Low complexity" evidence="2">
    <location>
        <begin position="430"/>
        <end position="440"/>
    </location>
</feature>